<evidence type="ECO:0000256" key="3">
    <source>
        <dbReference type="ARBA" id="ARBA00022722"/>
    </source>
</evidence>
<feature type="domain" description="PIN" evidence="8">
    <location>
        <begin position="6"/>
        <end position="121"/>
    </location>
</feature>
<evidence type="ECO:0000313" key="10">
    <source>
        <dbReference type="Proteomes" id="UP000034316"/>
    </source>
</evidence>
<dbReference type="PANTHER" id="PTHR33653">
    <property type="entry name" value="RIBONUCLEASE VAPC2"/>
    <property type="match status" value="1"/>
</dbReference>
<accession>A0A0G0DGD3</accession>
<organism evidence="9 10">
    <name type="scientific">Berkelbacteria bacterium GW2011_GWA2_35_9</name>
    <dbReference type="NCBI Taxonomy" id="1618333"/>
    <lineage>
        <taxon>Bacteria</taxon>
        <taxon>Candidatus Berkelbacteria</taxon>
    </lineage>
</organism>
<dbReference type="Proteomes" id="UP000034316">
    <property type="component" value="Unassembled WGS sequence"/>
</dbReference>
<keyword evidence="3" id="KW-0540">Nuclease</keyword>
<dbReference type="GO" id="GO:0004518">
    <property type="term" value="F:nuclease activity"/>
    <property type="evidence" value="ECO:0007669"/>
    <property type="project" value="UniProtKB-KW"/>
</dbReference>
<dbReference type="AlphaFoldDB" id="A0A0G0DGD3"/>
<dbReference type="GO" id="GO:0046872">
    <property type="term" value="F:metal ion binding"/>
    <property type="evidence" value="ECO:0007669"/>
    <property type="project" value="UniProtKB-KW"/>
</dbReference>
<evidence type="ECO:0000256" key="7">
    <source>
        <dbReference type="ARBA" id="ARBA00038093"/>
    </source>
</evidence>
<proteinExistence type="inferred from homology"/>
<dbReference type="STRING" id="1618333.UR93_C0030G0009"/>
<dbReference type="Pfam" id="PF01850">
    <property type="entry name" value="PIN"/>
    <property type="match status" value="1"/>
</dbReference>
<evidence type="ECO:0000256" key="4">
    <source>
        <dbReference type="ARBA" id="ARBA00022723"/>
    </source>
</evidence>
<dbReference type="GO" id="GO:0016787">
    <property type="term" value="F:hydrolase activity"/>
    <property type="evidence" value="ECO:0007669"/>
    <property type="project" value="UniProtKB-KW"/>
</dbReference>
<keyword evidence="2" id="KW-1277">Toxin-antitoxin system</keyword>
<comment type="similarity">
    <text evidence="7">Belongs to the PINc/VapC protein family.</text>
</comment>
<dbReference type="InterPro" id="IPR029060">
    <property type="entry name" value="PIN-like_dom_sf"/>
</dbReference>
<comment type="cofactor">
    <cofactor evidence="1">
        <name>Mg(2+)</name>
        <dbReference type="ChEBI" id="CHEBI:18420"/>
    </cofactor>
</comment>
<gene>
    <name evidence="9" type="ORF">UR93_C0030G0009</name>
</gene>
<comment type="caution">
    <text evidence="9">The sequence shown here is derived from an EMBL/GenBank/DDBJ whole genome shotgun (WGS) entry which is preliminary data.</text>
</comment>
<sequence length="126" mass="14166">MGMVKYLLDTSVVIDTIRLNRFNAGDTLRKKYSNKLYLSHITIGELFSGASAQDKEVDEFLKSLLKEFIIIDPTVKSSIQAGRIRYFYKIAMADAFIASDAIENGLVLATLNKKDFAKIKGLKIRV</sequence>
<keyword evidence="6" id="KW-0460">Magnesium</keyword>
<evidence type="ECO:0000256" key="1">
    <source>
        <dbReference type="ARBA" id="ARBA00001946"/>
    </source>
</evidence>
<dbReference type="PANTHER" id="PTHR33653:SF1">
    <property type="entry name" value="RIBONUCLEASE VAPC2"/>
    <property type="match status" value="1"/>
</dbReference>
<dbReference type="SUPFAM" id="SSF88723">
    <property type="entry name" value="PIN domain-like"/>
    <property type="match status" value="1"/>
</dbReference>
<keyword evidence="4" id="KW-0479">Metal-binding</keyword>
<keyword evidence="5" id="KW-0378">Hydrolase</keyword>
<evidence type="ECO:0000313" key="9">
    <source>
        <dbReference type="EMBL" id="KKP87836.1"/>
    </source>
</evidence>
<dbReference type="InterPro" id="IPR050556">
    <property type="entry name" value="Type_II_TA_system_RNase"/>
</dbReference>
<reference evidence="9 10" key="1">
    <citation type="journal article" date="2015" name="Nature">
        <title>rRNA introns, odd ribosomes, and small enigmatic genomes across a large radiation of phyla.</title>
        <authorList>
            <person name="Brown C.T."/>
            <person name="Hug L.A."/>
            <person name="Thomas B.C."/>
            <person name="Sharon I."/>
            <person name="Castelle C.J."/>
            <person name="Singh A."/>
            <person name="Wilkins M.J."/>
            <person name="Williams K.H."/>
            <person name="Banfield J.F."/>
        </authorList>
    </citation>
    <scope>NUCLEOTIDE SEQUENCE [LARGE SCALE GENOMIC DNA]</scope>
</reference>
<name>A0A0G0DGD3_9BACT</name>
<evidence type="ECO:0000256" key="6">
    <source>
        <dbReference type="ARBA" id="ARBA00022842"/>
    </source>
</evidence>
<evidence type="ECO:0000256" key="2">
    <source>
        <dbReference type="ARBA" id="ARBA00022649"/>
    </source>
</evidence>
<dbReference type="Gene3D" id="3.40.50.1010">
    <property type="entry name" value="5'-nuclease"/>
    <property type="match status" value="1"/>
</dbReference>
<evidence type="ECO:0000256" key="5">
    <source>
        <dbReference type="ARBA" id="ARBA00022801"/>
    </source>
</evidence>
<dbReference type="InterPro" id="IPR002716">
    <property type="entry name" value="PIN_dom"/>
</dbReference>
<dbReference type="EMBL" id="LBRB01000030">
    <property type="protein sequence ID" value="KKP87836.1"/>
    <property type="molecule type" value="Genomic_DNA"/>
</dbReference>
<evidence type="ECO:0000259" key="8">
    <source>
        <dbReference type="Pfam" id="PF01850"/>
    </source>
</evidence>
<protein>
    <recommendedName>
        <fullName evidence="8">PIN domain-containing protein</fullName>
    </recommendedName>
</protein>